<dbReference type="EMBL" id="AEMG01000002">
    <property type="protein sequence ID" value="EFW94091.1"/>
    <property type="molecule type" value="Genomic_DNA"/>
</dbReference>
<dbReference type="Proteomes" id="UP000003751">
    <property type="component" value="Unassembled WGS sequence"/>
</dbReference>
<evidence type="ECO:0000256" key="1">
    <source>
        <dbReference type="SAM" id="MobiDB-lite"/>
    </source>
</evidence>
<comment type="caution">
    <text evidence="2">The sequence shown here is derived from an EMBL/GenBank/DDBJ whole genome shotgun (WGS) entry which is preliminary data.</text>
</comment>
<organism evidence="2 3">
    <name type="scientific">Haladaptatus paucihalophilus DX253</name>
    <dbReference type="NCBI Taxonomy" id="797209"/>
    <lineage>
        <taxon>Archaea</taxon>
        <taxon>Methanobacteriati</taxon>
        <taxon>Methanobacteriota</taxon>
        <taxon>Stenosarchaea group</taxon>
        <taxon>Halobacteria</taxon>
        <taxon>Halobacteriales</taxon>
        <taxon>Haladaptataceae</taxon>
        <taxon>Haladaptatus</taxon>
    </lineage>
</organism>
<name>E7QPD0_HALPU</name>
<accession>E7QPD0</accession>
<evidence type="ECO:0000313" key="2">
    <source>
        <dbReference type="EMBL" id="EFW94091.1"/>
    </source>
</evidence>
<dbReference type="AlphaFoldDB" id="E7QPD0"/>
<sequence>MKTGRRVETLGGERSKMNDFRDSTEKTNSTDSPFVGKNM</sequence>
<reference evidence="2 3" key="1">
    <citation type="journal article" date="2014" name="ISME J.">
        <title>Trehalose/2-sulfotrehalose biosynthesis and glycine-betaine uptake are widely spread mechanisms for osmoadaptation in the Halobacteriales.</title>
        <authorList>
            <person name="Youssef N.H."/>
            <person name="Savage-Ashlock K.N."/>
            <person name="McCully A.L."/>
            <person name="Luedtke B."/>
            <person name="Shaw E.I."/>
            <person name="Hoff W.D."/>
            <person name="Elshahed M.S."/>
        </authorList>
    </citation>
    <scope>NUCLEOTIDE SEQUENCE [LARGE SCALE GENOMIC DNA]</scope>
    <source>
        <strain evidence="2 3">DX253</strain>
    </source>
</reference>
<feature type="compositionally biased region" description="Basic and acidic residues" evidence="1">
    <location>
        <begin position="1"/>
        <end position="25"/>
    </location>
</feature>
<gene>
    <name evidence="2" type="ORF">ZOD2009_03070</name>
</gene>
<evidence type="ECO:0000313" key="3">
    <source>
        <dbReference type="Proteomes" id="UP000003751"/>
    </source>
</evidence>
<proteinExistence type="predicted"/>
<protein>
    <submittedName>
        <fullName evidence="2">Uncharacterized protein</fullName>
    </submittedName>
</protein>
<dbReference type="PATRIC" id="fig|797209.4.peg.598"/>
<feature type="region of interest" description="Disordered" evidence="1">
    <location>
        <begin position="1"/>
        <end position="39"/>
    </location>
</feature>